<comment type="caution">
    <text evidence="3">The sequence shown here is derived from an EMBL/GenBank/DDBJ whole genome shotgun (WGS) entry which is preliminary data.</text>
</comment>
<dbReference type="Pfam" id="PF24925">
    <property type="entry name" value="DUF7746"/>
    <property type="match status" value="1"/>
</dbReference>
<dbReference type="AlphaFoldDB" id="A0AAW2DUA8"/>
<reference evidence="3 4" key="1">
    <citation type="submission" date="2024-01" db="EMBL/GenBank/DDBJ databases">
        <title>A telomere-to-telomere, gap-free genome of sweet tea (Lithocarpus litseifolius).</title>
        <authorList>
            <person name="Zhou J."/>
        </authorList>
    </citation>
    <scope>NUCLEOTIDE SEQUENCE [LARGE SCALE GENOMIC DNA]</scope>
    <source>
        <strain evidence="3">Zhou-2022a</strain>
        <tissue evidence="3">Leaf</tissue>
    </source>
</reference>
<sequence length="320" mass="36532">MGHMSMVGIAYQNNHNLDQLEIVELLVTGFSGTLHGWWDSYLTEDSRESIKHVVKKNNDGLSIFDESIGKGIPDGVKILNPTKGKYFNCGKPGHYSKNYNQKHGKLKNKLNMLNINDEDKEDLFRILESNNLFDSLEDNLSSSSDSCYHSADEYFGSPNVKLGCRDSCCNVTKTVNGLTKSDENENLLIKLISQIQNPELQEEYLDKLKKNLTKDENVKKLKSKISFEETLERFNKKKSKELTVNDLQYEIAVVKQEIIKLKDEFKTIKSDNVDLKQELLLLRIDKNLDKHQSDNGQNEHKDGDVSSQGALLFDKGWQIP</sequence>
<keyword evidence="1" id="KW-0175">Coiled coil</keyword>
<gene>
    <name evidence="3" type="ORF">SO802_001075</name>
</gene>
<feature type="domain" description="DUF7746" evidence="2">
    <location>
        <begin position="3"/>
        <end position="53"/>
    </location>
</feature>
<keyword evidence="4" id="KW-1185">Reference proteome</keyword>
<evidence type="ECO:0000256" key="1">
    <source>
        <dbReference type="SAM" id="Coils"/>
    </source>
</evidence>
<protein>
    <recommendedName>
        <fullName evidence="2">DUF7746 domain-containing protein</fullName>
    </recommendedName>
</protein>
<evidence type="ECO:0000259" key="2">
    <source>
        <dbReference type="Pfam" id="PF24925"/>
    </source>
</evidence>
<name>A0AAW2DUA8_9ROSI</name>
<dbReference type="Proteomes" id="UP001459277">
    <property type="component" value="Unassembled WGS sequence"/>
</dbReference>
<feature type="coiled-coil region" evidence="1">
    <location>
        <begin position="244"/>
        <end position="278"/>
    </location>
</feature>
<dbReference type="EMBL" id="JAZDWU010000001">
    <property type="protein sequence ID" value="KAL0014006.1"/>
    <property type="molecule type" value="Genomic_DNA"/>
</dbReference>
<dbReference type="InterPro" id="IPR056648">
    <property type="entry name" value="DUF7746"/>
</dbReference>
<accession>A0AAW2DUA8</accession>
<evidence type="ECO:0000313" key="4">
    <source>
        <dbReference type="Proteomes" id="UP001459277"/>
    </source>
</evidence>
<organism evidence="3 4">
    <name type="scientific">Lithocarpus litseifolius</name>
    <dbReference type="NCBI Taxonomy" id="425828"/>
    <lineage>
        <taxon>Eukaryota</taxon>
        <taxon>Viridiplantae</taxon>
        <taxon>Streptophyta</taxon>
        <taxon>Embryophyta</taxon>
        <taxon>Tracheophyta</taxon>
        <taxon>Spermatophyta</taxon>
        <taxon>Magnoliopsida</taxon>
        <taxon>eudicotyledons</taxon>
        <taxon>Gunneridae</taxon>
        <taxon>Pentapetalae</taxon>
        <taxon>rosids</taxon>
        <taxon>fabids</taxon>
        <taxon>Fagales</taxon>
        <taxon>Fagaceae</taxon>
        <taxon>Lithocarpus</taxon>
    </lineage>
</organism>
<evidence type="ECO:0000313" key="3">
    <source>
        <dbReference type="EMBL" id="KAL0014006.1"/>
    </source>
</evidence>
<proteinExistence type="predicted"/>